<evidence type="ECO:0000256" key="8">
    <source>
        <dbReference type="ARBA" id="ARBA00022989"/>
    </source>
</evidence>
<dbReference type="GO" id="GO:0005886">
    <property type="term" value="C:plasma membrane"/>
    <property type="evidence" value="ECO:0007669"/>
    <property type="project" value="TreeGrafter"/>
</dbReference>
<dbReference type="OrthoDB" id="9813151at2"/>
<evidence type="ECO:0000256" key="11">
    <source>
        <dbReference type="SAM" id="Phobius"/>
    </source>
</evidence>
<dbReference type="PANTHER" id="PTHR45436">
    <property type="entry name" value="SENSOR HISTIDINE KINASE YKOH"/>
    <property type="match status" value="1"/>
</dbReference>
<dbReference type="CDD" id="cd06225">
    <property type="entry name" value="HAMP"/>
    <property type="match status" value="1"/>
</dbReference>
<gene>
    <name evidence="14" type="primary">cztS</name>
    <name evidence="14" type="ORF">NSJP_1357</name>
</gene>
<feature type="transmembrane region" description="Helical" evidence="11">
    <location>
        <begin position="163"/>
        <end position="186"/>
    </location>
</feature>
<dbReference type="InterPro" id="IPR050428">
    <property type="entry name" value="TCS_sensor_his_kinase"/>
</dbReference>
<dbReference type="SUPFAM" id="SSF55874">
    <property type="entry name" value="ATPase domain of HSP90 chaperone/DNA topoisomerase II/histidine kinase"/>
    <property type="match status" value="1"/>
</dbReference>
<evidence type="ECO:0000256" key="3">
    <source>
        <dbReference type="ARBA" id="ARBA00012438"/>
    </source>
</evidence>
<dbReference type="InterPro" id="IPR003594">
    <property type="entry name" value="HATPase_dom"/>
</dbReference>
<dbReference type="CDD" id="cd00082">
    <property type="entry name" value="HisKA"/>
    <property type="match status" value="1"/>
</dbReference>
<dbReference type="Proteomes" id="UP000192042">
    <property type="component" value="Chromosome I"/>
</dbReference>
<evidence type="ECO:0000256" key="1">
    <source>
        <dbReference type="ARBA" id="ARBA00000085"/>
    </source>
</evidence>
<evidence type="ECO:0000259" key="12">
    <source>
        <dbReference type="PROSITE" id="PS50109"/>
    </source>
</evidence>
<sequence length="463" mass="51499">MPLRLRLTLWYGSALALVLIIFSTVLYLVTARNLRDSVDQSLEETAAAAVRSLEERGFLPLINEEELMSQFPELARIDKFFQIFSPSGTITIRSPNVKQHELPLSRQALEVAFTGRTIFESAKYPKEPPLRLISVPIIYRSNLLYIVQVGTSMESVEQTLNRLLLVLLVTTPVALTISLAGGWFLAGRALRPVDAITLAAQRIAGGDLTQRLNVPTSADEIGRLAGTFNNMIARLETSFRQIRQFSSDASHELRTPLTVMKGETELALRRPREAADYTVVLESTLEEIDRMTRIVDELLFLSRADMGEVKMEYLPVNLDVLLEDISRQASLLGQERDVQVILGPITPIVVRGDELRLRELFLNLVDNAVKYSRRGGAVEVTMTTVPGYAKIVVTDHGIGIGPDDLERIFGRFYRTDDARAHTKKGTGLGLSICAWIADSHHGRIEVKSDLGKGSTFTVLLPFA</sequence>
<dbReference type="SUPFAM" id="SSF47384">
    <property type="entry name" value="Homodimeric domain of signal transducing histidine kinase"/>
    <property type="match status" value="1"/>
</dbReference>
<dbReference type="SUPFAM" id="SSF158472">
    <property type="entry name" value="HAMP domain-like"/>
    <property type="match status" value="1"/>
</dbReference>
<dbReference type="SMART" id="SM00388">
    <property type="entry name" value="HisKA"/>
    <property type="match status" value="1"/>
</dbReference>
<reference evidence="14 15" key="1">
    <citation type="submission" date="2017-03" db="EMBL/GenBank/DDBJ databases">
        <authorList>
            <person name="Afonso C.L."/>
            <person name="Miller P.J."/>
            <person name="Scott M.A."/>
            <person name="Spackman E."/>
            <person name="Goraichik I."/>
            <person name="Dimitrov K.M."/>
            <person name="Suarez D.L."/>
            <person name="Swayne D.E."/>
        </authorList>
    </citation>
    <scope>NUCLEOTIDE SEQUENCE [LARGE SCALE GENOMIC DNA]</scope>
    <source>
        <strain evidence="14">Genome sequencing of Nitrospira japonica strain NJ11</strain>
    </source>
</reference>
<dbReference type="PROSITE" id="PS50109">
    <property type="entry name" value="HIS_KIN"/>
    <property type="match status" value="1"/>
</dbReference>
<keyword evidence="9" id="KW-0902">Two-component regulatory system</keyword>
<dbReference type="GO" id="GO:0000155">
    <property type="term" value="F:phosphorelay sensor kinase activity"/>
    <property type="evidence" value="ECO:0007669"/>
    <property type="project" value="InterPro"/>
</dbReference>
<dbReference type="FunFam" id="1.10.287.130:FF:000001">
    <property type="entry name" value="Two-component sensor histidine kinase"/>
    <property type="match status" value="1"/>
</dbReference>
<dbReference type="Gene3D" id="6.10.340.10">
    <property type="match status" value="1"/>
</dbReference>
<keyword evidence="4" id="KW-0597">Phosphoprotein</keyword>
<dbReference type="PRINTS" id="PR00344">
    <property type="entry name" value="BCTRLSENSOR"/>
</dbReference>
<evidence type="ECO:0000256" key="2">
    <source>
        <dbReference type="ARBA" id="ARBA00004141"/>
    </source>
</evidence>
<organism evidence="14 15">
    <name type="scientific">Nitrospira japonica</name>
    <dbReference type="NCBI Taxonomy" id="1325564"/>
    <lineage>
        <taxon>Bacteria</taxon>
        <taxon>Pseudomonadati</taxon>
        <taxon>Nitrospirota</taxon>
        <taxon>Nitrospiria</taxon>
        <taxon>Nitrospirales</taxon>
        <taxon>Nitrospiraceae</taxon>
        <taxon>Nitrospira</taxon>
    </lineage>
</organism>
<dbReference type="SMART" id="SM00304">
    <property type="entry name" value="HAMP"/>
    <property type="match status" value="1"/>
</dbReference>
<dbReference type="FunFam" id="3.30.565.10:FF:000006">
    <property type="entry name" value="Sensor histidine kinase WalK"/>
    <property type="match status" value="1"/>
</dbReference>
<feature type="domain" description="HAMP" evidence="13">
    <location>
        <begin position="187"/>
        <end position="240"/>
    </location>
</feature>
<comment type="subcellular location">
    <subcellularLocation>
        <location evidence="2">Membrane</location>
        <topology evidence="2">Multi-pass membrane protein</topology>
    </subcellularLocation>
</comment>
<evidence type="ECO:0000256" key="4">
    <source>
        <dbReference type="ARBA" id="ARBA00022553"/>
    </source>
</evidence>
<accession>A0A1W1I3S4</accession>
<dbReference type="STRING" id="1325564.NSJP_1357"/>
<dbReference type="Gene3D" id="3.30.565.10">
    <property type="entry name" value="Histidine kinase-like ATPase, C-terminal domain"/>
    <property type="match status" value="1"/>
</dbReference>
<evidence type="ECO:0000259" key="13">
    <source>
        <dbReference type="PROSITE" id="PS50885"/>
    </source>
</evidence>
<dbReference type="InterPro" id="IPR036097">
    <property type="entry name" value="HisK_dim/P_sf"/>
</dbReference>
<dbReference type="InterPro" id="IPR003661">
    <property type="entry name" value="HisK_dim/P_dom"/>
</dbReference>
<feature type="transmembrane region" description="Helical" evidence="11">
    <location>
        <begin position="12"/>
        <end position="30"/>
    </location>
</feature>
<evidence type="ECO:0000313" key="15">
    <source>
        <dbReference type="Proteomes" id="UP000192042"/>
    </source>
</evidence>
<dbReference type="KEGG" id="nja:NSJP_1357"/>
<evidence type="ECO:0000256" key="6">
    <source>
        <dbReference type="ARBA" id="ARBA00022692"/>
    </source>
</evidence>
<dbReference type="RefSeq" id="WP_080886043.1">
    <property type="nucleotide sequence ID" value="NZ_LT828648.1"/>
</dbReference>
<evidence type="ECO:0000256" key="10">
    <source>
        <dbReference type="ARBA" id="ARBA00023136"/>
    </source>
</evidence>
<dbReference type="SMART" id="SM00387">
    <property type="entry name" value="HATPase_c"/>
    <property type="match status" value="1"/>
</dbReference>
<keyword evidence="10 11" id="KW-0472">Membrane</keyword>
<evidence type="ECO:0000256" key="7">
    <source>
        <dbReference type="ARBA" id="ARBA00022777"/>
    </source>
</evidence>
<dbReference type="Pfam" id="PF00512">
    <property type="entry name" value="HisKA"/>
    <property type="match status" value="1"/>
</dbReference>
<dbReference type="InterPro" id="IPR005467">
    <property type="entry name" value="His_kinase_dom"/>
</dbReference>
<keyword evidence="8 11" id="KW-1133">Transmembrane helix</keyword>
<dbReference type="InterPro" id="IPR003660">
    <property type="entry name" value="HAMP_dom"/>
</dbReference>
<keyword evidence="7 14" id="KW-0418">Kinase</keyword>
<evidence type="ECO:0000256" key="5">
    <source>
        <dbReference type="ARBA" id="ARBA00022679"/>
    </source>
</evidence>
<proteinExistence type="predicted"/>
<feature type="domain" description="Histidine kinase" evidence="12">
    <location>
        <begin position="248"/>
        <end position="463"/>
    </location>
</feature>
<dbReference type="EMBL" id="LT828648">
    <property type="protein sequence ID" value="SLM47529.1"/>
    <property type="molecule type" value="Genomic_DNA"/>
</dbReference>
<name>A0A1W1I3S4_9BACT</name>
<dbReference type="PANTHER" id="PTHR45436:SF15">
    <property type="entry name" value="SENSOR HISTIDINE KINASE CUSS"/>
    <property type="match status" value="1"/>
</dbReference>
<dbReference type="Gene3D" id="1.10.287.130">
    <property type="match status" value="1"/>
</dbReference>
<dbReference type="InterPro" id="IPR004358">
    <property type="entry name" value="Sig_transdc_His_kin-like_C"/>
</dbReference>
<keyword evidence="15" id="KW-1185">Reference proteome</keyword>
<comment type="catalytic activity">
    <reaction evidence="1">
        <text>ATP + protein L-histidine = ADP + protein N-phospho-L-histidine.</text>
        <dbReference type="EC" id="2.7.13.3"/>
    </reaction>
</comment>
<protein>
    <recommendedName>
        <fullName evidence="3">histidine kinase</fullName>
        <ecNumber evidence="3">2.7.13.3</ecNumber>
    </recommendedName>
</protein>
<keyword evidence="6 11" id="KW-0812">Transmembrane</keyword>
<evidence type="ECO:0000313" key="14">
    <source>
        <dbReference type="EMBL" id="SLM47529.1"/>
    </source>
</evidence>
<dbReference type="PROSITE" id="PS50885">
    <property type="entry name" value="HAMP"/>
    <property type="match status" value="1"/>
</dbReference>
<dbReference type="EC" id="2.7.13.3" evidence="3"/>
<dbReference type="Pfam" id="PF02518">
    <property type="entry name" value="HATPase_c"/>
    <property type="match status" value="1"/>
</dbReference>
<evidence type="ECO:0000256" key="9">
    <source>
        <dbReference type="ARBA" id="ARBA00023012"/>
    </source>
</evidence>
<dbReference type="Pfam" id="PF00672">
    <property type="entry name" value="HAMP"/>
    <property type="match status" value="1"/>
</dbReference>
<keyword evidence="5 14" id="KW-0808">Transferase</keyword>
<dbReference type="InterPro" id="IPR036890">
    <property type="entry name" value="HATPase_C_sf"/>
</dbReference>
<dbReference type="AlphaFoldDB" id="A0A1W1I3S4"/>